<organism evidence="11 12">
    <name type="scientific">Spiribacter onubensis</name>
    <dbReference type="NCBI Taxonomy" id="3122420"/>
    <lineage>
        <taxon>Bacteria</taxon>
        <taxon>Pseudomonadati</taxon>
        <taxon>Pseudomonadota</taxon>
        <taxon>Gammaproteobacteria</taxon>
        <taxon>Chromatiales</taxon>
        <taxon>Ectothiorhodospiraceae</taxon>
        <taxon>Spiribacter</taxon>
    </lineage>
</organism>
<feature type="domain" description="Protein export membrane protein SecD/SecF C-terminal" evidence="10">
    <location>
        <begin position="107"/>
        <end position="289"/>
    </location>
</feature>
<feature type="transmembrane region" description="Helical" evidence="9">
    <location>
        <begin position="20"/>
        <end position="39"/>
    </location>
</feature>
<keyword evidence="8 9" id="KW-0472">Membrane</keyword>
<keyword evidence="7 9" id="KW-0811">Translocation</keyword>
<comment type="function">
    <text evidence="9">Part of the Sec protein translocase complex. Interacts with the SecYEG preprotein conducting channel. SecDF uses the proton motive force (PMF) to complete protein translocation after the ATP-dependent function of SecA.</text>
</comment>
<dbReference type="NCBIfam" id="TIGR00916">
    <property type="entry name" value="2A0604s01"/>
    <property type="match status" value="1"/>
</dbReference>
<reference evidence="11 12" key="1">
    <citation type="submission" date="2024-02" db="EMBL/GenBank/DDBJ databases">
        <title>New especies of Spiribacter isolated from saline water.</title>
        <authorList>
            <person name="Leon M.J."/>
            <person name="De La Haba R."/>
            <person name="Sanchez-Porro C."/>
            <person name="Ventosa A."/>
        </authorList>
    </citation>
    <scope>NUCLEOTIDE SEQUENCE [LARGE SCALE GENOMIC DNA]</scope>
    <source>
        <strain evidence="12">ag22IC4-227</strain>
    </source>
</reference>
<dbReference type="InterPro" id="IPR055344">
    <property type="entry name" value="SecD_SecF_C_bact"/>
</dbReference>
<keyword evidence="3 9" id="KW-1003">Cell membrane</keyword>
<dbReference type="EMBL" id="JBAKFJ010000001">
    <property type="protein sequence ID" value="MEX0386504.1"/>
    <property type="molecule type" value="Genomic_DNA"/>
</dbReference>
<dbReference type="InterPro" id="IPR048634">
    <property type="entry name" value="SecD_SecF_C"/>
</dbReference>
<feature type="transmembrane region" description="Helical" evidence="9">
    <location>
        <begin position="263"/>
        <end position="291"/>
    </location>
</feature>
<dbReference type="NCBIfam" id="TIGR00966">
    <property type="entry name" value="transloc_SecF"/>
    <property type="match status" value="1"/>
</dbReference>
<evidence type="ECO:0000256" key="8">
    <source>
        <dbReference type="ARBA" id="ARBA00023136"/>
    </source>
</evidence>
<evidence type="ECO:0000256" key="5">
    <source>
        <dbReference type="ARBA" id="ARBA00022927"/>
    </source>
</evidence>
<sequence length="311" mass="32982">MDFFKREPNIEFMVHRGRAAVFTALLVAAAIAFLLFRGLNLGLDFTGGTLVEVGYPEAVDLAEVRSTLAAGGYDDAVVQTFGTSRDILIRLAPDAGEGDALSNAVLDTLREANPAAELRRVEFVGPQVGEELAEKGGLALLYALGGILIYVAFRFEYRFAIGAVAAVVHDVVVTVGIFAGIGMAFDLTVLAALLAVIGYSLNDTIVVFDRIRENFVRVRKGTAAEIANRSINQMLPRTLVTSLTTLLVLIALALLGGELIRGFAIALIIGVLVGTYSSIYVASSAALALGVSKEDLVPPPKEGEDAENEQP</sequence>
<keyword evidence="4 9" id="KW-0812">Transmembrane</keyword>
<protein>
    <recommendedName>
        <fullName evidence="9">Protein-export membrane protein SecF</fullName>
    </recommendedName>
</protein>
<evidence type="ECO:0000256" key="6">
    <source>
        <dbReference type="ARBA" id="ARBA00022989"/>
    </source>
</evidence>
<proteinExistence type="inferred from homology"/>
<dbReference type="PRINTS" id="PR01755">
    <property type="entry name" value="SECFTRNLCASE"/>
</dbReference>
<keyword evidence="5 9" id="KW-0653">Protein transport</keyword>
<feature type="transmembrane region" description="Helical" evidence="9">
    <location>
        <begin position="136"/>
        <end position="153"/>
    </location>
</feature>
<dbReference type="PANTHER" id="PTHR30081">
    <property type="entry name" value="PROTEIN-EXPORT MEMBRANE PROTEIN SEC"/>
    <property type="match status" value="1"/>
</dbReference>
<keyword evidence="6 9" id="KW-1133">Transmembrane helix</keyword>
<evidence type="ECO:0000259" key="10">
    <source>
        <dbReference type="Pfam" id="PF02355"/>
    </source>
</evidence>
<keyword evidence="12" id="KW-1185">Reference proteome</keyword>
<feature type="transmembrane region" description="Helical" evidence="9">
    <location>
        <begin position="239"/>
        <end position="257"/>
    </location>
</feature>
<evidence type="ECO:0000313" key="12">
    <source>
        <dbReference type="Proteomes" id="UP001556653"/>
    </source>
</evidence>
<evidence type="ECO:0000313" key="11">
    <source>
        <dbReference type="EMBL" id="MEX0386504.1"/>
    </source>
</evidence>
<dbReference type="Pfam" id="PF07549">
    <property type="entry name" value="Sec_GG"/>
    <property type="match status" value="1"/>
</dbReference>
<comment type="subcellular location">
    <subcellularLocation>
        <location evidence="1 9">Cell membrane</location>
        <topology evidence="1 9">Multi-pass membrane protein</topology>
    </subcellularLocation>
</comment>
<evidence type="ECO:0000256" key="4">
    <source>
        <dbReference type="ARBA" id="ARBA00022692"/>
    </source>
</evidence>
<feature type="transmembrane region" description="Helical" evidence="9">
    <location>
        <begin position="160"/>
        <end position="181"/>
    </location>
</feature>
<comment type="caution">
    <text evidence="11">The sequence shown here is derived from an EMBL/GenBank/DDBJ whole genome shotgun (WGS) entry which is preliminary data.</text>
</comment>
<dbReference type="Gene3D" id="1.20.1640.10">
    <property type="entry name" value="Multidrug efflux transporter AcrB transmembrane domain"/>
    <property type="match status" value="1"/>
</dbReference>
<dbReference type="HAMAP" id="MF_01464_B">
    <property type="entry name" value="SecF_B"/>
    <property type="match status" value="1"/>
</dbReference>
<name>A0ABV3S8P3_9GAMM</name>
<dbReference type="SUPFAM" id="SSF82866">
    <property type="entry name" value="Multidrug efflux transporter AcrB transmembrane domain"/>
    <property type="match status" value="1"/>
</dbReference>
<keyword evidence="2 9" id="KW-0813">Transport</keyword>
<dbReference type="InterPro" id="IPR022645">
    <property type="entry name" value="SecD/SecF_bac"/>
</dbReference>
<evidence type="ECO:0000256" key="9">
    <source>
        <dbReference type="HAMAP-Rule" id="MF_01464"/>
    </source>
</evidence>
<dbReference type="InterPro" id="IPR022813">
    <property type="entry name" value="SecD/SecF_arch_bac"/>
</dbReference>
<feature type="transmembrane region" description="Helical" evidence="9">
    <location>
        <begin position="187"/>
        <end position="208"/>
    </location>
</feature>
<comment type="subunit">
    <text evidence="9">Forms a complex with SecD. Part of the essential Sec protein translocation apparatus which comprises SecA, SecYEG and auxiliary proteins SecDF-YajC and YidC.</text>
</comment>
<comment type="similarity">
    <text evidence="9">Belongs to the SecD/SecF family. SecF subfamily.</text>
</comment>
<dbReference type="PANTHER" id="PTHR30081:SF8">
    <property type="entry name" value="PROTEIN TRANSLOCASE SUBUNIT SECF"/>
    <property type="match status" value="1"/>
</dbReference>
<evidence type="ECO:0000256" key="3">
    <source>
        <dbReference type="ARBA" id="ARBA00022475"/>
    </source>
</evidence>
<dbReference type="Pfam" id="PF02355">
    <property type="entry name" value="SecD_SecF_C"/>
    <property type="match status" value="1"/>
</dbReference>
<evidence type="ECO:0000256" key="1">
    <source>
        <dbReference type="ARBA" id="ARBA00004651"/>
    </source>
</evidence>
<dbReference type="InterPro" id="IPR022646">
    <property type="entry name" value="SecD/SecF_CS"/>
</dbReference>
<dbReference type="Proteomes" id="UP001556653">
    <property type="component" value="Unassembled WGS sequence"/>
</dbReference>
<gene>
    <name evidence="9 11" type="primary">secF</name>
    <name evidence="11" type="ORF">V6X64_05765</name>
</gene>
<dbReference type="InterPro" id="IPR005665">
    <property type="entry name" value="SecF_bac"/>
</dbReference>
<evidence type="ECO:0000256" key="2">
    <source>
        <dbReference type="ARBA" id="ARBA00022448"/>
    </source>
</evidence>
<accession>A0ABV3S8P3</accession>
<evidence type="ECO:0000256" key="7">
    <source>
        <dbReference type="ARBA" id="ARBA00023010"/>
    </source>
</evidence>
<dbReference type="RefSeq" id="WP_367966974.1">
    <property type="nucleotide sequence ID" value="NZ_JBAKFI010000001.1"/>
</dbReference>